<feature type="transmembrane region" description="Helical" evidence="2">
    <location>
        <begin position="154"/>
        <end position="178"/>
    </location>
</feature>
<dbReference type="KEGG" id="smao:CAG99_13140"/>
<protein>
    <recommendedName>
        <fullName evidence="5">Integral membrane protein</fullName>
    </recommendedName>
</protein>
<keyword evidence="4" id="KW-1185">Reference proteome</keyword>
<evidence type="ECO:0000256" key="1">
    <source>
        <dbReference type="SAM" id="MobiDB-lite"/>
    </source>
</evidence>
<evidence type="ECO:0000313" key="4">
    <source>
        <dbReference type="Proteomes" id="UP000194218"/>
    </source>
</evidence>
<feature type="region of interest" description="Disordered" evidence="1">
    <location>
        <begin position="238"/>
        <end position="258"/>
    </location>
</feature>
<dbReference type="EMBL" id="CP021121">
    <property type="protein sequence ID" value="ARQ69683.1"/>
    <property type="molecule type" value="Genomic_DNA"/>
</dbReference>
<name>A0A1W7CXZ2_9ACTN</name>
<keyword evidence="2" id="KW-1133">Transmembrane helix</keyword>
<gene>
    <name evidence="3" type="ORF">CAG99_13140</name>
</gene>
<evidence type="ECO:0000313" key="3">
    <source>
        <dbReference type="EMBL" id="ARQ69683.1"/>
    </source>
</evidence>
<keyword evidence="2" id="KW-0472">Membrane</keyword>
<feature type="region of interest" description="Disordered" evidence="1">
    <location>
        <begin position="213"/>
        <end position="232"/>
    </location>
</feature>
<dbReference type="Proteomes" id="UP000194218">
    <property type="component" value="Chromosome"/>
</dbReference>
<feature type="transmembrane region" description="Helical" evidence="2">
    <location>
        <begin position="12"/>
        <end position="30"/>
    </location>
</feature>
<evidence type="ECO:0008006" key="5">
    <source>
        <dbReference type="Google" id="ProtNLM"/>
    </source>
</evidence>
<sequence length="258" mass="26241">MRAGADLRLLRAAVFAAACVVLAATGHVWAAGHVPHAAALAAGWALVLVLTVPLAGRERRSVPAFAAALAAAQVALHVLFCLGRPAPAGPGAAHHGGASDTIALAARLLCDGHVLPLTEKRAARLLLDAGLGSHVASAPSAGVETGAGAGLGDALASLTTAPMLLGHLLAALATACLLRRGEAALWRLVRLSARWSAPLLRLLRAVLRALRAPRPCPPTPRAPRRRHDRLPAPRGAVLAAATTRRGPPLPAHDLALAA</sequence>
<reference evidence="3 4" key="1">
    <citation type="submission" date="2017-05" db="EMBL/GenBank/DDBJ databases">
        <title>Complete genome sequence of Streptomyces sp. SCSIO 03032 revealed the diverse biosynthetic pathways for its bioactive secondary metabolites.</title>
        <authorList>
            <person name="Ma L."/>
            <person name="Zhu Y."/>
            <person name="Zhang W."/>
            <person name="Zhang G."/>
            <person name="Tian X."/>
            <person name="Zhang S."/>
            <person name="Zhang C."/>
        </authorList>
    </citation>
    <scope>NUCLEOTIDE SEQUENCE [LARGE SCALE GENOMIC DNA]</scope>
    <source>
        <strain evidence="3 4">SCSIO 03032</strain>
    </source>
</reference>
<feature type="transmembrane region" description="Helical" evidence="2">
    <location>
        <begin position="62"/>
        <end position="80"/>
    </location>
</feature>
<evidence type="ECO:0000256" key="2">
    <source>
        <dbReference type="SAM" id="Phobius"/>
    </source>
</evidence>
<dbReference type="RefSeq" id="WP_086159541.1">
    <property type="nucleotide sequence ID" value="NZ_CP021121.1"/>
</dbReference>
<accession>A0A1W7CXZ2</accession>
<feature type="transmembrane region" description="Helical" evidence="2">
    <location>
        <begin position="36"/>
        <end position="55"/>
    </location>
</feature>
<dbReference type="AlphaFoldDB" id="A0A1W7CXZ2"/>
<keyword evidence="2" id="KW-0812">Transmembrane</keyword>
<proteinExistence type="predicted"/>
<organism evidence="3 4">
    <name type="scientific">Streptomyces marincola</name>
    <dbReference type="NCBI Taxonomy" id="2878388"/>
    <lineage>
        <taxon>Bacteria</taxon>
        <taxon>Bacillati</taxon>
        <taxon>Actinomycetota</taxon>
        <taxon>Actinomycetes</taxon>
        <taxon>Kitasatosporales</taxon>
        <taxon>Streptomycetaceae</taxon>
        <taxon>Streptomyces</taxon>
    </lineage>
</organism>